<reference evidence="2" key="1">
    <citation type="journal article" date="2023" name="Insect Mol. Biol.">
        <title>Genome sequencing provides insights into the evolution of gene families encoding plant cell wall-degrading enzymes in longhorned beetles.</title>
        <authorList>
            <person name="Shin N.R."/>
            <person name="Okamura Y."/>
            <person name="Kirsch R."/>
            <person name="Pauchet Y."/>
        </authorList>
    </citation>
    <scope>NUCLEOTIDE SEQUENCE</scope>
    <source>
        <strain evidence="2">MMC_N1</strain>
    </source>
</reference>
<keyword evidence="3" id="KW-1185">Reference proteome</keyword>
<proteinExistence type="predicted"/>
<evidence type="ECO:0000313" key="3">
    <source>
        <dbReference type="Proteomes" id="UP001162164"/>
    </source>
</evidence>
<sequence>MFHFESELLVALFDSTPLAAIQPDHRSKSPSINRSVNIMDCIRFIVLVQSAQLFYVGSGIKHREYSSVCSVVVAYLWVVYLYLLWSVVTYPIYIVCGGLT</sequence>
<name>A0ABQ9JT32_9CUCU</name>
<dbReference type="EMBL" id="JAPWTJ010000230">
    <property type="protein sequence ID" value="KAJ8980822.1"/>
    <property type="molecule type" value="Genomic_DNA"/>
</dbReference>
<keyword evidence="1" id="KW-0472">Membrane</keyword>
<keyword evidence="1" id="KW-1133">Transmembrane helix</keyword>
<gene>
    <name evidence="2" type="ORF">NQ317_000555</name>
</gene>
<keyword evidence="1" id="KW-0812">Transmembrane</keyword>
<evidence type="ECO:0000256" key="1">
    <source>
        <dbReference type="SAM" id="Phobius"/>
    </source>
</evidence>
<organism evidence="2 3">
    <name type="scientific">Molorchus minor</name>
    <dbReference type="NCBI Taxonomy" id="1323400"/>
    <lineage>
        <taxon>Eukaryota</taxon>
        <taxon>Metazoa</taxon>
        <taxon>Ecdysozoa</taxon>
        <taxon>Arthropoda</taxon>
        <taxon>Hexapoda</taxon>
        <taxon>Insecta</taxon>
        <taxon>Pterygota</taxon>
        <taxon>Neoptera</taxon>
        <taxon>Endopterygota</taxon>
        <taxon>Coleoptera</taxon>
        <taxon>Polyphaga</taxon>
        <taxon>Cucujiformia</taxon>
        <taxon>Chrysomeloidea</taxon>
        <taxon>Cerambycidae</taxon>
        <taxon>Lamiinae</taxon>
        <taxon>Monochamini</taxon>
        <taxon>Molorchus</taxon>
    </lineage>
</organism>
<comment type="caution">
    <text evidence="2">The sequence shown here is derived from an EMBL/GenBank/DDBJ whole genome shotgun (WGS) entry which is preliminary data.</text>
</comment>
<feature type="transmembrane region" description="Helical" evidence="1">
    <location>
        <begin position="68"/>
        <end position="93"/>
    </location>
</feature>
<dbReference type="Proteomes" id="UP001162164">
    <property type="component" value="Unassembled WGS sequence"/>
</dbReference>
<protein>
    <submittedName>
        <fullName evidence="2">Uncharacterized protein</fullName>
    </submittedName>
</protein>
<evidence type="ECO:0000313" key="2">
    <source>
        <dbReference type="EMBL" id="KAJ8980822.1"/>
    </source>
</evidence>
<accession>A0ABQ9JT32</accession>